<comment type="subunit">
    <text evidence="1">Homodimer.</text>
</comment>
<dbReference type="InterPro" id="IPR036388">
    <property type="entry name" value="WH-like_DNA-bd_sf"/>
</dbReference>
<dbReference type="GO" id="GO:0032259">
    <property type="term" value="P:methylation"/>
    <property type="evidence" value="ECO:0007669"/>
    <property type="project" value="UniProtKB-KW"/>
</dbReference>
<evidence type="ECO:0000256" key="2">
    <source>
        <dbReference type="ARBA" id="ARBA00022603"/>
    </source>
</evidence>
<evidence type="ECO:0000256" key="4">
    <source>
        <dbReference type="ARBA" id="ARBA00022691"/>
    </source>
</evidence>
<proteinExistence type="inferred from homology"/>
<evidence type="ECO:0008006" key="10">
    <source>
        <dbReference type="Google" id="ProtNLM"/>
    </source>
</evidence>
<keyword evidence="3" id="KW-0808">Transferase</keyword>
<dbReference type="Gene3D" id="3.40.50.150">
    <property type="entry name" value="Vaccinia Virus protein VP39"/>
    <property type="match status" value="1"/>
</dbReference>
<evidence type="ECO:0000256" key="3">
    <source>
        <dbReference type="ARBA" id="ARBA00022679"/>
    </source>
</evidence>
<dbReference type="PROSITE" id="PS51683">
    <property type="entry name" value="SAM_OMT_II"/>
    <property type="match status" value="1"/>
</dbReference>
<dbReference type="FunFam" id="1.10.10.10:FF:000292">
    <property type="entry name" value="O-methyltransferase ZRP4"/>
    <property type="match status" value="2"/>
</dbReference>
<name>A0AAQ3UZN2_PASNO</name>
<reference evidence="8 9" key="1">
    <citation type="submission" date="2024-02" db="EMBL/GenBank/DDBJ databases">
        <title>High-quality chromosome-scale genome assembly of Pensacola bahiagrass (Paspalum notatum Flugge var. saurae).</title>
        <authorList>
            <person name="Vega J.M."/>
            <person name="Podio M."/>
            <person name="Orjuela J."/>
            <person name="Siena L.A."/>
            <person name="Pessino S.C."/>
            <person name="Combes M.C."/>
            <person name="Mariac C."/>
            <person name="Albertini E."/>
            <person name="Pupilli F."/>
            <person name="Ortiz J.P.A."/>
            <person name="Leblanc O."/>
        </authorList>
    </citation>
    <scope>NUCLEOTIDE SEQUENCE [LARGE SCALE GENOMIC DNA]</scope>
    <source>
        <strain evidence="8">R1</strain>
        <tissue evidence="8">Leaf</tissue>
    </source>
</reference>
<protein>
    <recommendedName>
        <fullName evidence="10">O-methyltransferase ZRP4</fullName>
    </recommendedName>
</protein>
<evidence type="ECO:0000313" key="8">
    <source>
        <dbReference type="EMBL" id="WVZ99260.1"/>
    </source>
</evidence>
<dbReference type="InterPro" id="IPR036390">
    <property type="entry name" value="WH_DNA-bd_sf"/>
</dbReference>
<dbReference type="InterPro" id="IPR016461">
    <property type="entry name" value="COMT-like"/>
</dbReference>
<keyword evidence="2" id="KW-0489">Methyltransferase</keyword>
<evidence type="ECO:0000256" key="5">
    <source>
        <dbReference type="ARBA" id="ARBA00038277"/>
    </source>
</evidence>
<dbReference type="Proteomes" id="UP001341281">
    <property type="component" value="Chromosome 10"/>
</dbReference>
<organism evidence="8 9">
    <name type="scientific">Paspalum notatum var. saurae</name>
    <dbReference type="NCBI Taxonomy" id="547442"/>
    <lineage>
        <taxon>Eukaryota</taxon>
        <taxon>Viridiplantae</taxon>
        <taxon>Streptophyta</taxon>
        <taxon>Embryophyta</taxon>
        <taxon>Tracheophyta</taxon>
        <taxon>Spermatophyta</taxon>
        <taxon>Magnoliopsida</taxon>
        <taxon>Liliopsida</taxon>
        <taxon>Poales</taxon>
        <taxon>Poaceae</taxon>
        <taxon>PACMAD clade</taxon>
        <taxon>Panicoideae</taxon>
        <taxon>Andropogonodae</taxon>
        <taxon>Paspaleae</taxon>
        <taxon>Paspalinae</taxon>
        <taxon>Paspalum</taxon>
    </lineage>
</organism>
<dbReference type="GO" id="GO:0017096">
    <property type="term" value="F:acetylserotonin O-methyltransferase activity"/>
    <property type="evidence" value="ECO:0007669"/>
    <property type="project" value="UniProtKB-ARBA"/>
</dbReference>
<keyword evidence="4" id="KW-0949">S-adenosyl-L-methionine</keyword>
<dbReference type="InterPro" id="IPR029063">
    <property type="entry name" value="SAM-dependent_MTases_sf"/>
</dbReference>
<dbReference type="Pfam" id="PF08100">
    <property type="entry name" value="Dimerisation"/>
    <property type="match status" value="2"/>
</dbReference>
<comment type="similarity">
    <text evidence="5">Belongs to the class I-like SAM-binding methyltransferase superfamily. Cation-independent O-methyltransferase family.</text>
</comment>
<dbReference type="GO" id="GO:0030187">
    <property type="term" value="P:melatonin biosynthetic process"/>
    <property type="evidence" value="ECO:0007669"/>
    <property type="project" value="UniProtKB-ARBA"/>
</dbReference>
<keyword evidence="9" id="KW-1185">Reference proteome</keyword>
<feature type="domain" description="O-methyltransferase dimerisation" evidence="7">
    <location>
        <begin position="182"/>
        <end position="271"/>
    </location>
</feature>
<dbReference type="EMBL" id="CP144754">
    <property type="protein sequence ID" value="WVZ99260.1"/>
    <property type="molecule type" value="Genomic_DNA"/>
</dbReference>
<gene>
    <name evidence="8" type="ORF">U9M48_044588</name>
</gene>
<accession>A0AAQ3UZN2</accession>
<dbReference type="SUPFAM" id="SSF53335">
    <property type="entry name" value="S-adenosyl-L-methionine-dependent methyltransferases"/>
    <property type="match status" value="1"/>
</dbReference>
<feature type="domain" description="O-methyltransferase C-terminal" evidence="6">
    <location>
        <begin position="293"/>
        <end position="501"/>
    </location>
</feature>
<sequence length="519" mass="56011">MALTTSTNQALLDAQLDLWHTTFAYIKSMALKSALDLGIADAIHNHGGTATLPQIASKAMLHPSKIACLHRLMRVLIATGIFSVKHLNDDDGGELAYGLTPASQLLVGSISQSPFMSAMLHGVFVSPFLGLGTWLQHERSDPSSELDDHTAAHRAATAVHNSTMALTTSTNQALLDAQLELWHTTFAYIKSMALKSALDLGIADAIHNHGGTATLPQIASKAMLHPSKIACLHRLMRVLTATGIFSVKHLNDDDGGELAYGLTPASQLLVGSMSQSPFMSAMLHGVFVSPFLGLGTWLQHERSDLSLFEMTHGHKTWDVNKHNPAFGALLNQGMVSDSSFVMDIVVKECGHVFRGLSSLVDVAGGLGGAAMAISAAFPSVRCSVLDLPQVIANAPTSTPVKYIAGDMFDSIPPANAVFLKWVLHDWGDADCVKILKNCKKAIPQRDAGGKVIILDMVVGDESSNSKHKETQVLFDLFIMFINGVERDEQEWKKIIFEAGFSDYKIIPVLGVRSIIELYP</sequence>
<dbReference type="InterPro" id="IPR001077">
    <property type="entry name" value="COMT_C"/>
</dbReference>
<dbReference type="AlphaFoldDB" id="A0AAQ3UZN2"/>
<dbReference type="FunFam" id="3.40.50.150:FF:000057">
    <property type="entry name" value="O-methyltransferase ZRP4"/>
    <property type="match status" value="1"/>
</dbReference>
<dbReference type="GO" id="GO:0046983">
    <property type="term" value="F:protein dimerization activity"/>
    <property type="evidence" value="ECO:0007669"/>
    <property type="project" value="InterPro"/>
</dbReference>
<feature type="domain" description="O-methyltransferase dimerisation" evidence="7">
    <location>
        <begin position="19"/>
        <end position="108"/>
    </location>
</feature>
<evidence type="ECO:0000313" key="9">
    <source>
        <dbReference type="Proteomes" id="UP001341281"/>
    </source>
</evidence>
<dbReference type="SUPFAM" id="SSF46785">
    <property type="entry name" value="Winged helix' DNA-binding domain"/>
    <property type="match status" value="2"/>
</dbReference>
<evidence type="ECO:0000259" key="6">
    <source>
        <dbReference type="Pfam" id="PF00891"/>
    </source>
</evidence>
<evidence type="ECO:0000256" key="1">
    <source>
        <dbReference type="ARBA" id="ARBA00011738"/>
    </source>
</evidence>
<dbReference type="PANTHER" id="PTHR11746">
    <property type="entry name" value="O-METHYLTRANSFERASE"/>
    <property type="match status" value="1"/>
</dbReference>
<evidence type="ECO:0000259" key="7">
    <source>
        <dbReference type="Pfam" id="PF08100"/>
    </source>
</evidence>
<dbReference type="InterPro" id="IPR012967">
    <property type="entry name" value="COMT_dimerisation"/>
</dbReference>
<dbReference type="Pfam" id="PF00891">
    <property type="entry name" value="Methyltransf_2"/>
    <property type="match status" value="1"/>
</dbReference>
<dbReference type="Gene3D" id="1.10.10.10">
    <property type="entry name" value="Winged helix-like DNA-binding domain superfamily/Winged helix DNA-binding domain"/>
    <property type="match status" value="2"/>
</dbReference>